<evidence type="ECO:0000256" key="9">
    <source>
        <dbReference type="ARBA" id="ARBA00023136"/>
    </source>
</evidence>
<keyword evidence="14" id="KW-1185">Reference proteome</keyword>
<feature type="signal peptide" evidence="11">
    <location>
        <begin position="1"/>
        <end position="25"/>
    </location>
</feature>
<dbReference type="EMBL" id="JBIUZV010000008">
    <property type="protein sequence ID" value="MFJ3047113.1"/>
    <property type="molecule type" value="Genomic_DNA"/>
</dbReference>
<dbReference type="InterPro" id="IPR033900">
    <property type="entry name" value="Gram_neg_porin_domain"/>
</dbReference>
<dbReference type="InterPro" id="IPR023614">
    <property type="entry name" value="Porin_dom_sf"/>
</dbReference>
<dbReference type="Gene3D" id="2.40.160.10">
    <property type="entry name" value="Porin"/>
    <property type="match status" value="1"/>
</dbReference>
<evidence type="ECO:0000313" key="14">
    <source>
        <dbReference type="Proteomes" id="UP001617427"/>
    </source>
</evidence>
<keyword evidence="3" id="KW-0813">Transport</keyword>
<evidence type="ECO:0000256" key="7">
    <source>
        <dbReference type="ARBA" id="ARBA00023065"/>
    </source>
</evidence>
<dbReference type="PANTHER" id="PTHR34501">
    <property type="entry name" value="PROTEIN YDDL-RELATED"/>
    <property type="match status" value="1"/>
</dbReference>
<evidence type="ECO:0000256" key="11">
    <source>
        <dbReference type="SAM" id="SignalP"/>
    </source>
</evidence>
<comment type="subcellular location">
    <subcellularLocation>
        <location evidence="1">Cell outer membrane</location>
        <topology evidence="1">Multi-pass membrane protein</topology>
    </subcellularLocation>
</comment>
<evidence type="ECO:0000256" key="5">
    <source>
        <dbReference type="ARBA" id="ARBA00022692"/>
    </source>
</evidence>
<dbReference type="SUPFAM" id="SSF56935">
    <property type="entry name" value="Porins"/>
    <property type="match status" value="1"/>
</dbReference>
<comment type="subunit">
    <text evidence="2">Homotrimer.</text>
</comment>
<accession>A0ABW8F1H8</accession>
<name>A0ABW8F1H8_9BURK</name>
<evidence type="ECO:0000256" key="10">
    <source>
        <dbReference type="ARBA" id="ARBA00023237"/>
    </source>
</evidence>
<keyword evidence="7" id="KW-0406">Ion transport</keyword>
<evidence type="ECO:0000256" key="8">
    <source>
        <dbReference type="ARBA" id="ARBA00023114"/>
    </source>
</evidence>
<evidence type="ECO:0000313" key="13">
    <source>
        <dbReference type="EMBL" id="MFJ3047113.1"/>
    </source>
</evidence>
<keyword evidence="5" id="KW-0812">Transmembrane</keyword>
<evidence type="ECO:0000256" key="1">
    <source>
        <dbReference type="ARBA" id="ARBA00004571"/>
    </source>
</evidence>
<evidence type="ECO:0000256" key="4">
    <source>
        <dbReference type="ARBA" id="ARBA00022452"/>
    </source>
</evidence>
<reference evidence="13 14" key="1">
    <citation type="submission" date="2024-10" db="EMBL/GenBank/DDBJ databases">
        <title>The Natural Products Discovery Center: Release of the First 8490 Sequenced Strains for Exploring Actinobacteria Biosynthetic Diversity.</title>
        <authorList>
            <person name="Kalkreuter E."/>
            <person name="Kautsar S.A."/>
            <person name="Yang D."/>
            <person name="Bader C.D."/>
            <person name="Teijaro C.N."/>
            <person name="Fluegel L."/>
            <person name="Davis C.M."/>
            <person name="Simpson J.R."/>
            <person name="Lauterbach L."/>
            <person name="Steele A.D."/>
            <person name="Gui C."/>
            <person name="Meng S."/>
            <person name="Li G."/>
            <person name="Viehrig K."/>
            <person name="Ye F."/>
            <person name="Su P."/>
            <person name="Kiefer A.F."/>
            <person name="Nichols A."/>
            <person name="Cepeda A.J."/>
            <person name="Yan W."/>
            <person name="Fan B."/>
            <person name="Jiang Y."/>
            <person name="Adhikari A."/>
            <person name="Zheng C.-J."/>
            <person name="Schuster L."/>
            <person name="Cowan T.M."/>
            <person name="Smanski M.J."/>
            <person name="Chevrette M.G."/>
            <person name="De Carvalho L.P.S."/>
            <person name="Shen B."/>
        </authorList>
    </citation>
    <scope>NUCLEOTIDE SEQUENCE [LARGE SCALE GENOMIC DNA]</scope>
    <source>
        <strain evidence="13 14">NPDC087045</strain>
    </source>
</reference>
<dbReference type="Proteomes" id="UP001617427">
    <property type="component" value="Unassembled WGS sequence"/>
</dbReference>
<organism evidence="13 14">
    <name type="scientific">Herbaspirillum chlorophenolicum</name>
    <dbReference type="NCBI Taxonomy" id="211589"/>
    <lineage>
        <taxon>Bacteria</taxon>
        <taxon>Pseudomonadati</taxon>
        <taxon>Pseudomonadota</taxon>
        <taxon>Betaproteobacteria</taxon>
        <taxon>Burkholderiales</taxon>
        <taxon>Oxalobacteraceae</taxon>
        <taxon>Herbaspirillum</taxon>
    </lineage>
</organism>
<evidence type="ECO:0000256" key="6">
    <source>
        <dbReference type="ARBA" id="ARBA00022729"/>
    </source>
</evidence>
<gene>
    <name evidence="13" type="ORF">ACIPEN_14890</name>
</gene>
<proteinExistence type="predicted"/>
<comment type="caution">
    <text evidence="13">The sequence shown here is derived from an EMBL/GenBank/DDBJ whole genome shotgun (WGS) entry which is preliminary data.</text>
</comment>
<dbReference type="Pfam" id="PF13609">
    <property type="entry name" value="Porin_4"/>
    <property type="match status" value="1"/>
</dbReference>
<evidence type="ECO:0000256" key="2">
    <source>
        <dbReference type="ARBA" id="ARBA00011233"/>
    </source>
</evidence>
<keyword evidence="9" id="KW-0472">Membrane</keyword>
<protein>
    <submittedName>
        <fullName evidence="13">Porin</fullName>
    </submittedName>
</protein>
<dbReference type="PANTHER" id="PTHR34501:SF9">
    <property type="entry name" value="MAJOR OUTER MEMBRANE PROTEIN P.IA"/>
    <property type="match status" value="1"/>
</dbReference>
<feature type="chain" id="PRO_5046677534" evidence="11">
    <location>
        <begin position="26"/>
        <end position="357"/>
    </location>
</feature>
<sequence>MRNTLLLGVALPCAAFLSLPAPAMAAPQGVTLYGLIDVGVEYINNAGPDGGAILRMHPGGRSTSHIGMRAEEDLGGGNKAFVHLETGFHPDTGGLAVPASFFNRQANVGIEGAYGRLLVGRSESTTGDFMLNDALANNYSWSGVSTHLRGGRRDGTLGRISNLIKYQGSAGRYKFGASYGLGEVAGQVSAGAKYSAALDYRNDGFGWTLTYDRDNSDTLEPGYSRAGNVSLSGVLPIGKMKTYAGYRRHVKHGIGGRPDRRSDFVWLGVAVPLDERNSLSLGYYHVDVRNEAMGLSGNPNLLAMRLTHTMSARTDLYATLAYAWVPSGDPIGVGNSPRLYAENGRQTGLNVGMRHRF</sequence>
<keyword evidence="6 11" id="KW-0732">Signal</keyword>
<feature type="domain" description="Porin" evidence="12">
    <location>
        <begin position="15"/>
        <end position="322"/>
    </location>
</feature>
<dbReference type="RefSeq" id="WP_402701587.1">
    <property type="nucleotide sequence ID" value="NZ_JBIUZV010000008.1"/>
</dbReference>
<evidence type="ECO:0000259" key="12">
    <source>
        <dbReference type="Pfam" id="PF13609"/>
    </source>
</evidence>
<dbReference type="CDD" id="cd00342">
    <property type="entry name" value="gram_neg_porins"/>
    <property type="match status" value="1"/>
</dbReference>
<keyword evidence="8" id="KW-0626">Porin</keyword>
<keyword evidence="10" id="KW-0998">Cell outer membrane</keyword>
<dbReference type="InterPro" id="IPR050298">
    <property type="entry name" value="Gram-neg_bact_OMP"/>
</dbReference>
<keyword evidence="4" id="KW-1134">Transmembrane beta strand</keyword>
<evidence type="ECO:0000256" key="3">
    <source>
        <dbReference type="ARBA" id="ARBA00022448"/>
    </source>
</evidence>